<dbReference type="GO" id="GO:0008270">
    <property type="term" value="F:zinc ion binding"/>
    <property type="evidence" value="ECO:0007669"/>
    <property type="project" value="UniProtKB-KW"/>
</dbReference>
<evidence type="ECO:0000256" key="2">
    <source>
        <dbReference type="ARBA" id="ARBA00022771"/>
    </source>
</evidence>
<sequence length="111" mass="12496">MAASTIAVLCSTCKVEFKGRNPQIVPCFVCKEYVHRTCLPETLTSTEYVRMKKYKEAFELECCSCFSRKHGTTSPSIVSKRKRQAAVKKTTEPPSKKRRKASIPGSSPRAY</sequence>
<dbReference type="SUPFAM" id="SSF57889">
    <property type="entry name" value="Cysteine-rich domain"/>
    <property type="match status" value="1"/>
</dbReference>
<evidence type="ECO:0000313" key="6">
    <source>
        <dbReference type="Proteomes" id="UP000789390"/>
    </source>
</evidence>
<evidence type="ECO:0000256" key="3">
    <source>
        <dbReference type="ARBA" id="ARBA00022833"/>
    </source>
</evidence>
<keyword evidence="1" id="KW-0479">Metal-binding</keyword>
<comment type="caution">
    <text evidence="5">The sequence shown here is derived from an EMBL/GenBank/DDBJ whole genome shotgun (WGS) entry which is preliminary data.</text>
</comment>
<reference evidence="5" key="1">
    <citation type="submission" date="2021-11" db="EMBL/GenBank/DDBJ databases">
        <authorList>
            <person name="Schell T."/>
        </authorList>
    </citation>
    <scope>NUCLEOTIDE SEQUENCE</scope>
    <source>
        <strain evidence="5">M5</strain>
    </source>
</reference>
<protein>
    <recommendedName>
        <fullName evidence="7">Zinc finger PHD-type domain-containing protein</fullName>
    </recommendedName>
</protein>
<dbReference type="PROSITE" id="PS01359">
    <property type="entry name" value="ZF_PHD_1"/>
    <property type="match status" value="1"/>
</dbReference>
<evidence type="ECO:0000313" key="5">
    <source>
        <dbReference type="EMBL" id="CAH0112877.1"/>
    </source>
</evidence>
<dbReference type="InterPro" id="IPR019786">
    <property type="entry name" value="Zinc_finger_PHD-type_CS"/>
</dbReference>
<dbReference type="InterPro" id="IPR046349">
    <property type="entry name" value="C1-like_sf"/>
</dbReference>
<name>A0A8J2S3J5_9CRUS</name>
<dbReference type="AlphaFoldDB" id="A0A8J2S3J5"/>
<evidence type="ECO:0008006" key="7">
    <source>
        <dbReference type="Google" id="ProtNLM"/>
    </source>
</evidence>
<gene>
    <name evidence="5" type="ORF">DGAL_LOCUS16675</name>
</gene>
<keyword evidence="2" id="KW-0863">Zinc-finger</keyword>
<dbReference type="EMBL" id="CAKKLH010000333">
    <property type="protein sequence ID" value="CAH0112877.1"/>
    <property type="molecule type" value="Genomic_DNA"/>
</dbReference>
<evidence type="ECO:0000256" key="4">
    <source>
        <dbReference type="SAM" id="MobiDB-lite"/>
    </source>
</evidence>
<organism evidence="5 6">
    <name type="scientific">Daphnia galeata</name>
    <dbReference type="NCBI Taxonomy" id="27404"/>
    <lineage>
        <taxon>Eukaryota</taxon>
        <taxon>Metazoa</taxon>
        <taxon>Ecdysozoa</taxon>
        <taxon>Arthropoda</taxon>
        <taxon>Crustacea</taxon>
        <taxon>Branchiopoda</taxon>
        <taxon>Diplostraca</taxon>
        <taxon>Cladocera</taxon>
        <taxon>Anomopoda</taxon>
        <taxon>Daphniidae</taxon>
        <taxon>Daphnia</taxon>
    </lineage>
</organism>
<dbReference type="Proteomes" id="UP000789390">
    <property type="component" value="Unassembled WGS sequence"/>
</dbReference>
<feature type="region of interest" description="Disordered" evidence="4">
    <location>
        <begin position="68"/>
        <end position="111"/>
    </location>
</feature>
<accession>A0A8J2S3J5</accession>
<keyword evidence="6" id="KW-1185">Reference proteome</keyword>
<dbReference type="OrthoDB" id="6397755at2759"/>
<proteinExistence type="predicted"/>
<evidence type="ECO:0000256" key="1">
    <source>
        <dbReference type="ARBA" id="ARBA00022723"/>
    </source>
</evidence>
<keyword evidence="3" id="KW-0862">Zinc</keyword>